<dbReference type="InterPro" id="IPR011598">
    <property type="entry name" value="bHLH_dom"/>
</dbReference>
<comment type="subunit">
    <text evidence="6">Heterodimer with other HLH proteins.</text>
</comment>
<dbReference type="SMART" id="SM00353">
    <property type="entry name" value="HLH"/>
    <property type="match status" value="1"/>
</dbReference>
<accession>A0AAD3MNA9</accession>
<evidence type="ECO:0000256" key="7">
    <source>
        <dbReference type="ARBA" id="ARBA00040558"/>
    </source>
</evidence>
<evidence type="ECO:0000313" key="12">
    <source>
        <dbReference type="EMBL" id="GLD56917.1"/>
    </source>
</evidence>
<dbReference type="AlphaFoldDB" id="A0AAD3MNA9"/>
<feature type="region of interest" description="Disordered" evidence="10">
    <location>
        <begin position="30"/>
        <end position="72"/>
    </location>
</feature>
<dbReference type="Pfam" id="PF00010">
    <property type="entry name" value="HLH"/>
    <property type="match status" value="1"/>
</dbReference>
<comment type="subcellular location">
    <subcellularLocation>
        <location evidence="1">Nucleus</location>
    </subcellularLocation>
</comment>
<evidence type="ECO:0000256" key="8">
    <source>
        <dbReference type="ARBA" id="ARBA00042952"/>
    </source>
</evidence>
<protein>
    <recommendedName>
        <fullName evidence="7">DNA-binding protein inhibitor ID-4</fullName>
    </recommendedName>
    <alternativeName>
        <fullName evidence="9">Inhibitor of DNA binding 4</fullName>
    </alternativeName>
    <alternativeName>
        <fullName evidence="8">Inhibitor of differentiation 4</fullName>
    </alternativeName>
</protein>
<evidence type="ECO:0000256" key="2">
    <source>
        <dbReference type="ARBA" id="ARBA00022491"/>
    </source>
</evidence>
<feature type="domain" description="BHLH" evidence="11">
    <location>
        <begin position="65"/>
        <end position="117"/>
    </location>
</feature>
<name>A0AAD3MNA9_LATJO</name>
<reference evidence="12" key="1">
    <citation type="submission" date="2022-08" db="EMBL/GenBank/DDBJ databases">
        <title>Genome sequencing of akame (Lates japonicus).</title>
        <authorList>
            <person name="Hashiguchi Y."/>
            <person name="Takahashi H."/>
        </authorList>
    </citation>
    <scope>NUCLEOTIDE SEQUENCE</scope>
    <source>
        <strain evidence="12">Kochi</strain>
    </source>
</reference>
<dbReference type="GO" id="GO:0005737">
    <property type="term" value="C:cytoplasm"/>
    <property type="evidence" value="ECO:0007669"/>
    <property type="project" value="InterPro"/>
</dbReference>
<dbReference type="InterPro" id="IPR036638">
    <property type="entry name" value="HLH_DNA-bd_sf"/>
</dbReference>
<evidence type="ECO:0000259" key="11">
    <source>
        <dbReference type="PROSITE" id="PS50888"/>
    </source>
</evidence>
<feature type="compositionally biased region" description="Low complexity" evidence="10">
    <location>
        <begin position="137"/>
        <end position="154"/>
    </location>
</feature>
<dbReference type="Gene3D" id="4.10.280.10">
    <property type="entry name" value="Helix-loop-helix DNA-binding domain"/>
    <property type="match status" value="1"/>
</dbReference>
<keyword evidence="4" id="KW-0804">Transcription</keyword>
<feature type="compositionally biased region" description="Acidic residues" evidence="10">
    <location>
        <begin position="174"/>
        <end position="183"/>
    </location>
</feature>
<keyword evidence="13" id="KW-1185">Reference proteome</keyword>
<dbReference type="GO" id="GO:0046983">
    <property type="term" value="F:protein dimerization activity"/>
    <property type="evidence" value="ECO:0007669"/>
    <property type="project" value="InterPro"/>
</dbReference>
<evidence type="ECO:0000256" key="10">
    <source>
        <dbReference type="SAM" id="MobiDB-lite"/>
    </source>
</evidence>
<dbReference type="PROSITE" id="PS50888">
    <property type="entry name" value="BHLH"/>
    <property type="match status" value="1"/>
</dbReference>
<evidence type="ECO:0000256" key="5">
    <source>
        <dbReference type="ARBA" id="ARBA00023242"/>
    </source>
</evidence>
<evidence type="ECO:0000256" key="1">
    <source>
        <dbReference type="ARBA" id="ARBA00004123"/>
    </source>
</evidence>
<dbReference type="InterPro" id="IPR026052">
    <property type="entry name" value="DNA-bd_prot-inh"/>
</dbReference>
<dbReference type="PANTHER" id="PTHR11723:SF6">
    <property type="entry name" value="DNA-BINDING PROTEIN INHIBITOR ID-4"/>
    <property type="match status" value="1"/>
</dbReference>
<dbReference type="GO" id="GO:0030154">
    <property type="term" value="P:cell differentiation"/>
    <property type="evidence" value="ECO:0007669"/>
    <property type="project" value="TreeGrafter"/>
</dbReference>
<keyword evidence="5" id="KW-0539">Nucleus</keyword>
<dbReference type="SUPFAM" id="SSF47459">
    <property type="entry name" value="HLH, helix-loop-helix DNA-binding domain"/>
    <property type="match status" value="1"/>
</dbReference>
<evidence type="ECO:0000256" key="3">
    <source>
        <dbReference type="ARBA" id="ARBA00023015"/>
    </source>
</evidence>
<dbReference type="Proteomes" id="UP001279410">
    <property type="component" value="Unassembled WGS sequence"/>
</dbReference>
<dbReference type="GO" id="GO:0005634">
    <property type="term" value="C:nucleus"/>
    <property type="evidence" value="ECO:0007669"/>
    <property type="project" value="UniProtKB-SubCell"/>
</dbReference>
<sequence length="183" mass="20176">MVSVRFWSVGVPPPCVDRYLQGRWSGSCETHRPTGDMRAGSPVLSAGRRRRSSGAPGSSSRSRSNKSPEEDPVPALLLQDMSLCYRLLRQLVPGLPPGRAASRVEILQHVIDYILDLQTELDASCPAGDRGEERGQPLRCDPLQQLQQRPQGGQSPADRTHTCQSSDSPRKDPEVEEDQTLLH</sequence>
<evidence type="ECO:0000313" key="13">
    <source>
        <dbReference type="Proteomes" id="UP001279410"/>
    </source>
</evidence>
<evidence type="ECO:0000256" key="6">
    <source>
        <dbReference type="ARBA" id="ARBA00038627"/>
    </source>
</evidence>
<organism evidence="12 13">
    <name type="scientific">Lates japonicus</name>
    <name type="common">Japanese lates</name>
    <dbReference type="NCBI Taxonomy" id="270547"/>
    <lineage>
        <taxon>Eukaryota</taxon>
        <taxon>Metazoa</taxon>
        <taxon>Chordata</taxon>
        <taxon>Craniata</taxon>
        <taxon>Vertebrata</taxon>
        <taxon>Euteleostomi</taxon>
        <taxon>Actinopterygii</taxon>
        <taxon>Neopterygii</taxon>
        <taxon>Teleostei</taxon>
        <taxon>Neoteleostei</taxon>
        <taxon>Acanthomorphata</taxon>
        <taxon>Carangaria</taxon>
        <taxon>Carangaria incertae sedis</taxon>
        <taxon>Centropomidae</taxon>
        <taxon>Lates</taxon>
    </lineage>
</organism>
<keyword evidence="2" id="KW-0678">Repressor</keyword>
<feature type="region of interest" description="Disordered" evidence="10">
    <location>
        <begin position="125"/>
        <end position="183"/>
    </location>
</feature>
<dbReference type="GO" id="GO:0032922">
    <property type="term" value="P:circadian regulation of gene expression"/>
    <property type="evidence" value="ECO:0007669"/>
    <property type="project" value="TreeGrafter"/>
</dbReference>
<evidence type="ECO:0000256" key="9">
    <source>
        <dbReference type="ARBA" id="ARBA00043118"/>
    </source>
</evidence>
<evidence type="ECO:0000256" key="4">
    <source>
        <dbReference type="ARBA" id="ARBA00023163"/>
    </source>
</evidence>
<gene>
    <name evidence="12" type="ORF">AKAME5_000920400</name>
</gene>
<dbReference type="EMBL" id="BRZM01000028">
    <property type="protein sequence ID" value="GLD56917.1"/>
    <property type="molecule type" value="Genomic_DNA"/>
</dbReference>
<comment type="caution">
    <text evidence="12">The sequence shown here is derived from an EMBL/GenBank/DDBJ whole genome shotgun (WGS) entry which is preliminary data.</text>
</comment>
<proteinExistence type="predicted"/>
<dbReference type="GO" id="GO:0000122">
    <property type="term" value="P:negative regulation of transcription by RNA polymerase II"/>
    <property type="evidence" value="ECO:0007669"/>
    <property type="project" value="InterPro"/>
</dbReference>
<keyword evidence="3" id="KW-0805">Transcription regulation</keyword>
<feature type="compositionally biased region" description="Low complexity" evidence="10">
    <location>
        <begin position="53"/>
        <end position="62"/>
    </location>
</feature>
<dbReference type="PANTHER" id="PTHR11723">
    <property type="entry name" value="DNA-BINDING PROTEIN INHIBITOR"/>
    <property type="match status" value="1"/>
</dbReference>